<feature type="region of interest" description="Disordered" evidence="1">
    <location>
        <begin position="35"/>
        <end position="80"/>
    </location>
</feature>
<evidence type="ECO:0000256" key="1">
    <source>
        <dbReference type="SAM" id="MobiDB-lite"/>
    </source>
</evidence>
<dbReference type="AlphaFoldDB" id="A0AAD7S3R3"/>
<comment type="caution">
    <text evidence="2">The sequence shown here is derived from an EMBL/GenBank/DDBJ whole genome shotgun (WGS) entry which is preliminary data.</text>
</comment>
<evidence type="ECO:0000313" key="3">
    <source>
        <dbReference type="Proteomes" id="UP001221898"/>
    </source>
</evidence>
<accession>A0AAD7S3R3</accession>
<dbReference type="Proteomes" id="UP001221898">
    <property type="component" value="Unassembled WGS sequence"/>
</dbReference>
<gene>
    <name evidence="2" type="ORF">AAFF_G00031590</name>
</gene>
<reference evidence="2" key="1">
    <citation type="journal article" date="2023" name="Science">
        <title>Genome structures resolve the early diversification of teleost fishes.</title>
        <authorList>
            <person name="Parey E."/>
            <person name="Louis A."/>
            <person name="Montfort J."/>
            <person name="Bouchez O."/>
            <person name="Roques C."/>
            <person name="Iampietro C."/>
            <person name="Lluch J."/>
            <person name="Castinel A."/>
            <person name="Donnadieu C."/>
            <person name="Desvignes T."/>
            <person name="Floi Bucao C."/>
            <person name="Jouanno E."/>
            <person name="Wen M."/>
            <person name="Mejri S."/>
            <person name="Dirks R."/>
            <person name="Jansen H."/>
            <person name="Henkel C."/>
            <person name="Chen W.J."/>
            <person name="Zahm M."/>
            <person name="Cabau C."/>
            <person name="Klopp C."/>
            <person name="Thompson A.W."/>
            <person name="Robinson-Rechavi M."/>
            <person name="Braasch I."/>
            <person name="Lecointre G."/>
            <person name="Bobe J."/>
            <person name="Postlethwait J.H."/>
            <person name="Berthelot C."/>
            <person name="Roest Crollius H."/>
            <person name="Guiguen Y."/>
        </authorList>
    </citation>
    <scope>NUCLEOTIDE SEQUENCE</scope>
    <source>
        <strain evidence="2">NC1722</strain>
    </source>
</reference>
<evidence type="ECO:0000313" key="2">
    <source>
        <dbReference type="EMBL" id="KAJ8395425.1"/>
    </source>
</evidence>
<organism evidence="2 3">
    <name type="scientific">Aldrovandia affinis</name>
    <dbReference type="NCBI Taxonomy" id="143900"/>
    <lineage>
        <taxon>Eukaryota</taxon>
        <taxon>Metazoa</taxon>
        <taxon>Chordata</taxon>
        <taxon>Craniata</taxon>
        <taxon>Vertebrata</taxon>
        <taxon>Euteleostomi</taxon>
        <taxon>Actinopterygii</taxon>
        <taxon>Neopterygii</taxon>
        <taxon>Teleostei</taxon>
        <taxon>Notacanthiformes</taxon>
        <taxon>Halosauridae</taxon>
        <taxon>Aldrovandia</taxon>
    </lineage>
</organism>
<proteinExistence type="predicted"/>
<keyword evidence="3" id="KW-1185">Reference proteome</keyword>
<name>A0AAD7S3R3_9TELE</name>
<sequence>MRRLCSPRRAVDTDPRARLAPSPALSIWVEARRAAANGDNPSGKPFRRESSAADAANPTSRRRELQTPSRNVQHRDDKPLPSRVAHCALIGGTARGDCTTRAQLGIGLSAATKTLFVVSPFA</sequence>
<dbReference type="EMBL" id="JAINUG010000116">
    <property type="protein sequence ID" value="KAJ8395425.1"/>
    <property type="molecule type" value="Genomic_DNA"/>
</dbReference>
<protein>
    <submittedName>
        <fullName evidence="2">Uncharacterized protein</fullName>
    </submittedName>
</protein>